<dbReference type="Proteomes" id="UP000516304">
    <property type="component" value="Chromosome TIRI35C"/>
</dbReference>
<evidence type="ECO:0000313" key="1">
    <source>
        <dbReference type="EMBL" id="CAD5243890.1"/>
    </source>
</evidence>
<dbReference type="CDD" id="cd04645">
    <property type="entry name" value="LbH_gamma_CA_like"/>
    <property type="match status" value="1"/>
</dbReference>
<dbReference type="Gene3D" id="2.160.10.10">
    <property type="entry name" value="Hexapeptide repeat proteins"/>
    <property type="match status" value="1"/>
</dbReference>
<accession>A0A7G2D648</accession>
<dbReference type="AlphaFoldDB" id="A0A7G2D648"/>
<dbReference type="PANTHER" id="PTHR13061">
    <property type="entry name" value="DYNACTIN SUBUNIT P25"/>
    <property type="match status" value="1"/>
</dbReference>
<proteinExistence type="predicted"/>
<evidence type="ECO:0000313" key="2">
    <source>
        <dbReference type="Proteomes" id="UP000516304"/>
    </source>
</evidence>
<gene>
    <name evidence="1" type="ORF">TIRI35C_0736</name>
</gene>
<protein>
    <recommendedName>
        <fullName evidence="3">Ferripyochelin binding protein</fullName>
    </recommendedName>
</protein>
<evidence type="ECO:0008006" key="3">
    <source>
        <dbReference type="Google" id="ProtNLM"/>
    </source>
</evidence>
<keyword evidence="2" id="KW-1185">Reference proteome</keyword>
<dbReference type="InterPro" id="IPR047324">
    <property type="entry name" value="LbH_gamma_CA-like"/>
</dbReference>
<dbReference type="InterPro" id="IPR001451">
    <property type="entry name" value="Hexapep"/>
</dbReference>
<sequence>MLMAIYELDGKRPKIHETAFVDESASVIGDVVLEEKSSVWPSAVLRGDIEQIYIGCCSNVQDNVSIHTSHGQPTIIGKYVTIGHNAVVHGAEVGDYTIIGMGAIILDGAKIGKHVVIGAGALVPPGKEIPDYSLVVGVPGKVVRQLSEEEIEWTKKNAEIYMELAEKHLGSRKKIK</sequence>
<dbReference type="EMBL" id="LR881183">
    <property type="protein sequence ID" value="CAD5243890.1"/>
    <property type="molecule type" value="Genomic_DNA"/>
</dbReference>
<dbReference type="InterPro" id="IPR011004">
    <property type="entry name" value="Trimer_LpxA-like_sf"/>
</dbReference>
<name>A0A7G2D648_9EURY</name>
<dbReference type="InterPro" id="IPR050484">
    <property type="entry name" value="Transf_Hexapept/Carb_Anhydrase"/>
</dbReference>
<dbReference type="KEGG" id="tcq:TIRI35C_0736"/>
<dbReference type="SUPFAM" id="SSF51161">
    <property type="entry name" value="Trimeric LpxA-like enzymes"/>
    <property type="match status" value="1"/>
</dbReference>
<dbReference type="PANTHER" id="PTHR13061:SF29">
    <property type="entry name" value="GAMMA CARBONIC ANHYDRASE-LIKE 1, MITOCHONDRIAL-RELATED"/>
    <property type="match status" value="1"/>
</dbReference>
<organism evidence="1 2">
    <name type="scientific">Thermococcus camini</name>
    <dbReference type="NCBI Taxonomy" id="2016373"/>
    <lineage>
        <taxon>Archaea</taxon>
        <taxon>Methanobacteriati</taxon>
        <taxon>Methanobacteriota</taxon>
        <taxon>Thermococci</taxon>
        <taxon>Thermococcales</taxon>
        <taxon>Thermococcaceae</taxon>
        <taxon>Thermococcus</taxon>
    </lineage>
</organism>
<reference evidence="1 2" key="1">
    <citation type="submission" date="2020-09" db="EMBL/GenBank/DDBJ databases">
        <authorList>
            <person name="Courtine D."/>
        </authorList>
    </citation>
    <scope>NUCLEOTIDE SEQUENCE [LARGE SCALE GENOMIC DNA]</scope>
    <source>
        <strain evidence="1 2">IRI35c</strain>
    </source>
</reference>
<dbReference type="Pfam" id="PF00132">
    <property type="entry name" value="Hexapep"/>
    <property type="match status" value="1"/>
</dbReference>